<dbReference type="Pfam" id="PF01593">
    <property type="entry name" value="Amino_oxidase"/>
    <property type="match status" value="1"/>
</dbReference>
<accession>A0A4R1HNI3</accession>
<evidence type="ECO:0000256" key="3">
    <source>
        <dbReference type="ARBA" id="ARBA00023002"/>
    </source>
</evidence>
<evidence type="ECO:0000256" key="1">
    <source>
        <dbReference type="ARBA" id="ARBA00001974"/>
    </source>
</evidence>
<dbReference type="PANTHER" id="PTHR43563:SF1">
    <property type="entry name" value="AMINE OXIDASE [FLAVIN-CONTAINING] B"/>
    <property type="match status" value="1"/>
</dbReference>
<dbReference type="Gene3D" id="3.90.660.10">
    <property type="match status" value="2"/>
</dbReference>
<comment type="cofactor">
    <cofactor evidence="1">
        <name>FAD</name>
        <dbReference type="ChEBI" id="CHEBI:57692"/>
    </cofactor>
</comment>
<comment type="caution">
    <text evidence="6">The sequence shown here is derived from an EMBL/GenBank/DDBJ whole genome shotgun (WGS) entry which is preliminary data.</text>
</comment>
<dbReference type="SUPFAM" id="SSF51905">
    <property type="entry name" value="FAD/NAD(P)-binding domain"/>
    <property type="match status" value="1"/>
</dbReference>
<evidence type="ECO:0000256" key="2">
    <source>
        <dbReference type="ARBA" id="ARBA00005995"/>
    </source>
</evidence>
<comment type="similarity">
    <text evidence="2">Belongs to the flavin monoamine oxidase family.</text>
</comment>
<dbReference type="InterPro" id="IPR002937">
    <property type="entry name" value="Amino_oxidase"/>
</dbReference>
<feature type="binding site" evidence="4">
    <location>
        <position position="229"/>
    </location>
    <ligand>
        <name>FAD</name>
        <dbReference type="ChEBI" id="CHEBI:57692"/>
    </ligand>
</feature>
<proteinExistence type="inferred from homology"/>
<organism evidence="6 7">
    <name type="scientific">Pseudonocardia endophytica</name>
    <dbReference type="NCBI Taxonomy" id="401976"/>
    <lineage>
        <taxon>Bacteria</taxon>
        <taxon>Bacillati</taxon>
        <taxon>Actinomycetota</taxon>
        <taxon>Actinomycetes</taxon>
        <taxon>Pseudonocardiales</taxon>
        <taxon>Pseudonocardiaceae</taxon>
        <taxon>Pseudonocardia</taxon>
    </lineage>
</organism>
<evidence type="ECO:0000259" key="5">
    <source>
        <dbReference type="Pfam" id="PF01593"/>
    </source>
</evidence>
<dbReference type="EMBL" id="SMFZ01000002">
    <property type="protein sequence ID" value="TCK21930.1"/>
    <property type="molecule type" value="Genomic_DNA"/>
</dbReference>
<keyword evidence="7" id="KW-1185">Reference proteome</keyword>
<dbReference type="AlphaFoldDB" id="A0A4R1HNI3"/>
<dbReference type="RefSeq" id="WP_132430611.1">
    <property type="nucleotide sequence ID" value="NZ_SMFZ01000002.1"/>
</dbReference>
<dbReference type="PRINTS" id="PR00757">
    <property type="entry name" value="AMINEOXDASEF"/>
</dbReference>
<dbReference type="InterPro" id="IPR001613">
    <property type="entry name" value="Flavin_amine_oxidase"/>
</dbReference>
<gene>
    <name evidence="6" type="ORF">EV378_5922</name>
</gene>
<feature type="domain" description="Amine oxidase" evidence="5">
    <location>
        <begin position="17"/>
        <end position="435"/>
    </location>
</feature>
<dbReference type="Gene3D" id="3.50.50.60">
    <property type="entry name" value="FAD/NAD(P)-binding domain"/>
    <property type="match status" value="2"/>
</dbReference>
<dbReference type="OrthoDB" id="337830at2"/>
<sequence>MNPEENRYDAVVIGAGFAGITSARDLTEQGNRVLLLEARDRLGGRTWTKKFPGTDMNVEMGGQFIMPGSNPAVEREMARYGVETVYVAEPGEYPTILNGKRNPGPFPVPIEQLLDFEKALVHCVLASSRITQGIPLDHQGVEDLDIPMADFLAPLDLPVETREFVETVANLVSFRPAEEVSALQFLNMMSCFGNSPLGLYGALGAYLETGLLLERMTADITEVRLNTPVARVDQSGADVLVTTAHGETITASAVVVATPMNTWNDIEFLPQLSETKRVTSDERHGADRSGKAMLRLRKLPVVPLVVGSPKTTGGAFMLASEGEFDNGDPLMAMFGMLSLDTDEWNLDYDSRESVDAALQSLLPGAELVEYDAHNFNADPYSKGDWVSWKPGRVTKSHSALGAAEGRIAFATADVAPKWLMTIEGAVECGHKAAHQTLNQLVRLRESSLVRPL</sequence>
<dbReference type="GO" id="GO:0016491">
    <property type="term" value="F:oxidoreductase activity"/>
    <property type="evidence" value="ECO:0007669"/>
    <property type="project" value="UniProtKB-KW"/>
</dbReference>
<reference evidence="6 7" key="1">
    <citation type="submission" date="2019-03" db="EMBL/GenBank/DDBJ databases">
        <title>Sequencing the genomes of 1000 actinobacteria strains.</title>
        <authorList>
            <person name="Klenk H.-P."/>
        </authorList>
    </citation>
    <scope>NUCLEOTIDE SEQUENCE [LARGE SCALE GENOMIC DNA]</scope>
    <source>
        <strain evidence="6 7">DSM 44969</strain>
    </source>
</reference>
<dbReference type="Proteomes" id="UP000295560">
    <property type="component" value="Unassembled WGS sequence"/>
</dbReference>
<dbReference type="InterPro" id="IPR036188">
    <property type="entry name" value="FAD/NAD-bd_sf"/>
</dbReference>
<evidence type="ECO:0000256" key="4">
    <source>
        <dbReference type="PIRSR" id="PIRSR601613-1"/>
    </source>
</evidence>
<dbReference type="InterPro" id="IPR050703">
    <property type="entry name" value="Flavin_MAO"/>
</dbReference>
<evidence type="ECO:0000313" key="6">
    <source>
        <dbReference type="EMBL" id="TCK21930.1"/>
    </source>
</evidence>
<name>A0A4R1HNI3_PSEEN</name>
<keyword evidence="3" id="KW-0560">Oxidoreductase</keyword>
<dbReference type="PANTHER" id="PTHR43563">
    <property type="entry name" value="AMINE OXIDASE"/>
    <property type="match status" value="1"/>
</dbReference>
<evidence type="ECO:0000313" key="7">
    <source>
        <dbReference type="Proteomes" id="UP000295560"/>
    </source>
</evidence>
<feature type="binding site" evidence="4">
    <location>
        <begin position="37"/>
        <end position="38"/>
    </location>
    <ligand>
        <name>FAD</name>
        <dbReference type="ChEBI" id="CHEBI:57692"/>
    </ligand>
</feature>
<protein>
    <submittedName>
        <fullName evidence="6">Monoamine oxidase</fullName>
    </submittedName>
</protein>